<evidence type="ECO:0000259" key="3">
    <source>
        <dbReference type="Pfam" id="PF08274"/>
    </source>
</evidence>
<dbReference type="InterPro" id="IPR013988">
    <property type="entry name" value="YjdM_C"/>
</dbReference>
<keyword evidence="5" id="KW-1185">Reference proteome</keyword>
<accession>A0ABY5P224</accession>
<feature type="domain" description="Protein YjdM N-terminal" evidence="3">
    <location>
        <begin position="5"/>
        <end position="33"/>
    </location>
</feature>
<dbReference type="Pfam" id="PF08274">
    <property type="entry name" value="Zn_Ribbon_YjdM"/>
    <property type="match status" value="1"/>
</dbReference>
<dbReference type="PANTHER" id="PTHR30305:SF3">
    <property type="entry name" value="PROTEIN YJDM"/>
    <property type="match status" value="1"/>
</dbReference>
<dbReference type="NCBIfam" id="TIGR00686">
    <property type="entry name" value="phnA"/>
    <property type="match status" value="1"/>
</dbReference>
<evidence type="ECO:0000313" key="5">
    <source>
        <dbReference type="Proteomes" id="UP001315967"/>
    </source>
</evidence>
<name>A0ABY5P224_9LACT</name>
<dbReference type="Gene3D" id="2.20.25.10">
    <property type="match status" value="1"/>
</dbReference>
<gene>
    <name evidence="4" type="ORF">NRE15_07470</name>
</gene>
<dbReference type="Pfam" id="PF03831">
    <property type="entry name" value="YjdM"/>
    <property type="match status" value="1"/>
</dbReference>
<reference evidence="4 5" key="1">
    <citation type="submission" date="2022-08" db="EMBL/GenBank/DDBJ databases">
        <title>Aerococcaceae sp. nov isolated from spoiled eye mask.</title>
        <authorList>
            <person name="Zhou G."/>
            <person name="Xie X.-B."/>
            <person name="Shi Q.-S."/>
            <person name="Wang Y.-S."/>
            <person name="Wen X."/>
            <person name="Peng H."/>
            <person name="Yang X.-J."/>
            <person name="Tao H.-B."/>
            <person name="Huang X.-M."/>
        </authorList>
    </citation>
    <scope>NUCLEOTIDE SEQUENCE [LARGE SCALE GENOMIC DNA]</scope>
    <source>
        <strain evidence="5">DM20194951</strain>
    </source>
</reference>
<protein>
    <submittedName>
        <fullName evidence="4">Zinc ribbon domain-containing protein YjdM</fullName>
    </submittedName>
</protein>
<dbReference type="RefSeq" id="WP_313792261.1">
    <property type="nucleotide sequence ID" value="NZ_CP102453.1"/>
</dbReference>
<evidence type="ECO:0000259" key="2">
    <source>
        <dbReference type="Pfam" id="PF03831"/>
    </source>
</evidence>
<organism evidence="4 5">
    <name type="scientific">Fundicoccus culcitae</name>
    <dbReference type="NCBI Taxonomy" id="2969821"/>
    <lineage>
        <taxon>Bacteria</taxon>
        <taxon>Bacillati</taxon>
        <taxon>Bacillota</taxon>
        <taxon>Bacilli</taxon>
        <taxon>Lactobacillales</taxon>
        <taxon>Aerococcaceae</taxon>
        <taxon>Fundicoccus</taxon>
    </lineage>
</organism>
<evidence type="ECO:0000313" key="4">
    <source>
        <dbReference type="EMBL" id="UUX32762.1"/>
    </source>
</evidence>
<evidence type="ECO:0000256" key="1">
    <source>
        <dbReference type="ARBA" id="ARBA00009248"/>
    </source>
</evidence>
<sequence>MEQRLPNCPQCQSVYTYMDQEMYVCPECGHEWSQNAQSEESVTATITDSNGNPLEDGDSVVVIKDLKVKGAKSAIKQGTKIKNIKLIHDPADGHDIDCNIEGFGAMKLKSEFVKKA</sequence>
<dbReference type="SUPFAM" id="SSF57783">
    <property type="entry name" value="Zinc beta-ribbon"/>
    <property type="match status" value="1"/>
</dbReference>
<comment type="similarity">
    <text evidence="1">Belongs to the YjdM family.</text>
</comment>
<dbReference type="Proteomes" id="UP001315967">
    <property type="component" value="Chromosome"/>
</dbReference>
<dbReference type="InterPro" id="IPR013987">
    <property type="entry name" value="YjdM_N"/>
</dbReference>
<dbReference type="SUPFAM" id="SSF82057">
    <property type="entry name" value="Prokaryotic SH3-related domain"/>
    <property type="match status" value="1"/>
</dbReference>
<proteinExistence type="inferred from homology"/>
<dbReference type="PANTHER" id="PTHR30305">
    <property type="entry name" value="PROTEIN YJDM-RELATED"/>
    <property type="match status" value="1"/>
</dbReference>
<dbReference type="InterPro" id="IPR004624">
    <property type="entry name" value="YjdM"/>
</dbReference>
<dbReference type="EMBL" id="CP102453">
    <property type="protein sequence ID" value="UUX32762.1"/>
    <property type="molecule type" value="Genomic_DNA"/>
</dbReference>
<feature type="domain" description="Protein YjdM C-terminal" evidence="2">
    <location>
        <begin position="47"/>
        <end position="116"/>
    </location>
</feature>
<dbReference type="Gene3D" id="2.30.30.40">
    <property type="entry name" value="SH3 Domains"/>
    <property type="match status" value="1"/>
</dbReference>